<dbReference type="EMBL" id="KU886223">
    <property type="protein sequence ID" value="ANH51534.2"/>
    <property type="molecule type" value="Genomic_DNA"/>
</dbReference>
<evidence type="ECO:0000313" key="1">
    <source>
        <dbReference type="EMBL" id="ANH51534.2"/>
    </source>
</evidence>
<accession>A0A173GCX6</accession>
<proteinExistence type="predicted"/>
<protein>
    <submittedName>
        <fullName evidence="1">Uncharacterized protein</fullName>
    </submittedName>
</protein>
<gene>
    <name evidence="1" type="ORF">SIMMY50_72</name>
</gene>
<organism evidence="1 2">
    <name type="scientific">Erwinia phage vB_EamM_Simmy50</name>
    <dbReference type="NCBI Taxonomy" id="1815988"/>
    <lineage>
        <taxon>Viruses</taxon>
        <taxon>Duplodnaviria</taxon>
        <taxon>Heunggongvirae</taxon>
        <taxon>Uroviricota</taxon>
        <taxon>Caudoviricetes</taxon>
        <taxon>Chimalliviridae</taxon>
        <taxon>Agricanvirus</taxon>
        <taxon>Agricanvirus simmy50</taxon>
    </lineage>
</organism>
<sequence>MNNLSLINQSVRSFIMAALKSKVELFHWYQELKTEFKTGKITVFEFERQVLSEILSLTDTGKTPSTAKISLVVDILNSVVFDHVFTADGIIDLDNMLAREPVRNISELTAARNNFITIQAQARLNKEKEQTAKPAEQKAFAKFPTKEELEYWVNARKLFRYGNPNTLGTEAYQEVVKYWHLVDKYLGTLKLELDHTDPNYVDNILLIDYFVSLVAKQEVPEEERRHLKDTLSSLYACSIKTPHIDAFVERGQHPLPVKPKQPPIAQQAIDRAIAWREEETKTNHQQKDILREFADQYCPVMVAKQHATQQLFDFVARAVKRVLTAIAQPNNPEDAEMLAKGHAINILNVKHGVIGVSTTITRNGLVKLRIFAERELCNEDYGIPTLSYNQVRQSPHATFSIPMPALIDGFINMWDIPNQAPRHMHNSVGGMLGNPYPLQQLDGLMSAIAREAAEYGVTPTYGMIEDSLIVVLH</sequence>
<reference evidence="2" key="1">
    <citation type="submission" date="2016-03" db="EMBL/GenBank/DDBJ databases">
        <authorList>
            <person name="Sharma R."/>
            <person name="Simister A.R."/>
            <person name="Berg J.A."/>
            <person name="Jensen G.L."/>
            <person name="Keele B.R."/>
            <person name="Ward M.E.H."/>
            <person name="Breakwell D.P."/>
            <person name="Hope S."/>
            <person name="Grose J.H."/>
        </authorList>
    </citation>
    <scope>NUCLEOTIDE SEQUENCE [LARGE SCALE GENOMIC DNA]</scope>
</reference>
<evidence type="ECO:0000313" key="2">
    <source>
        <dbReference type="Proteomes" id="UP000222975"/>
    </source>
</evidence>
<name>A0A173GCX6_9CAUD</name>
<keyword evidence="2" id="KW-1185">Reference proteome</keyword>
<dbReference type="Proteomes" id="UP000222975">
    <property type="component" value="Segment"/>
</dbReference>